<feature type="transmembrane region" description="Helical" evidence="7">
    <location>
        <begin position="486"/>
        <end position="508"/>
    </location>
</feature>
<sequence>MVGILSFLGFTILVGVIAYIATRTTDETSSDGYFLAGRSLTAGVIAGSLLLTNLSTEQIVGLNGSAYKDGLSVMAWETLAAIAMVVTAVFLLPRYLKEGLTTVPQFLAKRFDVTTKTMTSGLFLTGYVVVLLPVILYSGSVAISGMFDVPGLLDVSNDTALVICIWGIGIIGSIYAVFGGLKAVAVSDSINAVGLIIGGISIPIFGLMAIGDGSVLNGLDVLISSNPERFDSTGEPGQEVPFSTIFTGMMLVQLFYWGTNQQIIQRALGAKNLAEGQKGLLLASFLKILGPLILVLPGMIAYYYFEGGLASSDLAYPELVRAVLPKPLVGFFAAVLFGAILSSFNSVLNSSVTLFGIDIYKQHINSDASEKTVVRYGKIFGVCLALAAMFIAPLIKDAGSLFNYLQEINGIYSIPIFTIIVIGYLTKRVPAIAAKVGIVSGSLLYIISQFWIDPMLRGEAVEAAKASGITDPAELNLVEAGAYPHYLHIMAILFATNMLIMMVIGKIWPRKEPFVLEYSKQVDIKPYRYVNQVGLAVCAIVIGIYIYFAK</sequence>
<dbReference type="PANTHER" id="PTHR11819:SF195">
    <property type="entry name" value="SODIUM_GLUCOSE COTRANSPORTER 4"/>
    <property type="match status" value="1"/>
</dbReference>
<dbReference type="NCBIfam" id="NF007790">
    <property type="entry name" value="PRK10484.1"/>
    <property type="match status" value="1"/>
</dbReference>
<evidence type="ECO:0000256" key="3">
    <source>
        <dbReference type="ARBA" id="ARBA00022692"/>
    </source>
</evidence>
<evidence type="ECO:0000256" key="5">
    <source>
        <dbReference type="ARBA" id="ARBA00023136"/>
    </source>
</evidence>
<organism evidence="8 9">
    <name type="scientific">Pricia mediterranea</name>
    <dbReference type="NCBI Taxonomy" id="3076079"/>
    <lineage>
        <taxon>Bacteria</taxon>
        <taxon>Pseudomonadati</taxon>
        <taxon>Bacteroidota</taxon>
        <taxon>Flavobacteriia</taxon>
        <taxon>Flavobacteriales</taxon>
        <taxon>Flavobacteriaceae</taxon>
        <taxon>Pricia</taxon>
    </lineage>
</organism>
<feature type="transmembrane region" description="Helical" evidence="7">
    <location>
        <begin position="190"/>
        <end position="210"/>
    </location>
</feature>
<feature type="transmembrane region" description="Helical" evidence="7">
    <location>
        <begin position="376"/>
        <end position="395"/>
    </location>
</feature>
<dbReference type="Gene3D" id="1.20.1730.10">
    <property type="entry name" value="Sodium/glucose cotransporter"/>
    <property type="match status" value="1"/>
</dbReference>
<comment type="caution">
    <text evidence="8">The sequence shown here is derived from an EMBL/GenBank/DDBJ whole genome shotgun (WGS) entry which is preliminary data.</text>
</comment>
<feature type="transmembrane region" description="Helical" evidence="7">
    <location>
        <begin position="407"/>
        <end position="425"/>
    </location>
</feature>
<keyword evidence="5 7" id="KW-0472">Membrane</keyword>
<feature type="transmembrane region" description="Helical" evidence="7">
    <location>
        <begin position="432"/>
        <end position="452"/>
    </location>
</feature>
<comment type="similarity">
    <text evidence="2 6">Belongs to the sodium:solute symporter (SSF) (TC 2.A.21) family.</text>
</comment>
<evidence type="ECO:0000313" key="8">
    <source>
        <dbReference type="EMBL" id="MDT7829201.1"/>
    </source>
</evidence>
<keyword evidence="9" id="KW-1185">Reference proteome</keyword>
<feature type="transmembrane region" description="Helical" evidence="7">
    <location>
        <begin position="240"/>
        <end position="259"/>
    </location>
</feature>
<keyword evidence="3 7" id="KW-0812">Transmembrane</keyword>
<dbReference type="Pfam" id="PF00474">
    <property type="entry name" value="SSF"/>
    <property type="match status" value="1"/>
</dbReference>
<feature type="transmembrane region" description="Helical" evidence="7">
    <location>
        <begin position="117"/>
        <end position="139"/>
    </location>
</feature>
<evidence type="ECO:0000256" key="7">
    <source>
        <dbReference type="SAM" id="Phobius"/>
    </source>
</evidence>
<evidence type="ECO:0000256" key="2">
    <source>
        <dbReference type="ARBA" id="ARBA00006434"/>
    </source>
</evidence>
<name>A0ABU3L7A1_9FLAO</name>
<dbReference type="CDD" id="cd10328">
    <property type="entry name" value="SLC5sbd_YidK"/>
    <property type="match status" value="1"/>
</dbReference>
<feature type="transmembrane region" description="Helical" evidence="7">
    <location>
        <begin position="328"/>
        <end position="355"/>
    </location>
</feature>
<dbReference type="Proteomes" id="UP001250656">
    <property type="component" value="Unassembled WGS sequence"/>
</dbReference>
<dbReference type="EMBL" id="JAVTTP010000001">
    <property type="protein sequence ID" value="MDT7829201.1"/>
    <property type="molecule type" value="Genomic_DNA"/>
</dbReference>
<feature type="transmembrane region" description="Helical" evidence="7">
    <location>
        <begin position="159"/>
        <end position="178"/>
    </location>
</feature>
<evidence type="ECO:0000256" key="6">
    <source>
        <dbReference type="RuleBase" id="RU362091"/>
    </source>
</evidence>
<comment type="subcellular location">
    <subcellularLocation>
        <location evidence="1">Membrane</location>
        <topology evidence="1">Multi-pass membrane protein</topology>
    </subcellularLocation>
</comment>
<dbReference type="RefSeq" id="WP_314014976.1">
    <property type="nucleotide sequence ID" value="NZ_JAVTTP010000001.1"/>
</dbReference>
<feature type="transmembrane region" description="Helical" evidence="7">
    <location>
        <begin position="34"/>
        <end position="54"/>
    </location>
</feature>
<proteinExistence type="inferred from homology"/>
<feature type="transmembrane region" description="Helical" evidence="7">
    <location>
        <begin position="74"/>
        <end position="96"/>
    </location>
</feature>
<protein>
    <submittedName>
        <fullName evidence="8">Solute:sodium symporter family transporter</fullName>
    </submittedName>
</protein>
<keyword evidence="4 7" id="KW-1133">Transmembrane helix</keyword>
<dbReference type="InterPro" id="IPR038377">
    <property type="entry name" value="Na/Glc_symporter_sf"/>
</dbReference>
<feature type="transmembrane region" description="Helical" evidence="7">
    <location>
        <begin position="529"/>
        <end position="548"/>
    </location>
</feature>
<dbReference type="NCBIfam" id="TIGR00813">
    <property type="entry name" value="sss"/>
    <property type="match status" value="1"/>
</dbReference>
<feature type="transmembrane region" description="Helical" evidence="7">
    <location>
        <begin position="6"/>
        <end position="22"/>
    </location>
</feature>
<evidence type="ECO:0000313" key="9">
    <source>
        <dbReference type="Proteomes" id="UP001250656"/>
    </source>
</evidence>
<feature type="transmembrane region" description="Helical" evidence="7">
    <location>
        <begin position="280"/>
        <end position="305"/>
    </location>
</feature>
<evidence type="ECO:0000256" key="4">
    <source>
        <dbReference type="ARBA" id="ARBA00022989"/>
    </source>
</evidence>
<evidence type="ECO:0000256" key="1">
    <source>
        <dbReference type="ARBA" id="ARBA00004141"/>
    </source>
</evidence>
<dbReference type="InterPro" id="IPR001734">
    <property type="entry name" value="Na/solute_symporter"/>
</dbReference>
<dbReference type="PROSITE" id="PS50283">
    <property type="entry name" value="NA_SOLUT_SYMP_3"/>
    <property type="match status" value="1"/>
</dbReference>
<dbReference type="PANTHER" id="PTHR11819">
    <property type="entry name" value="SOLUTE CARRIER FAMILY 5"/>
    <property type="match status" value="1"/>
</dbReference>
<reference evidence="8 9" key="1">
    <citation type="submission" date="2023-09" db="EMBL/GenBank/DDBJ databases">
        <title>Novel taxa isolated from Blanes Bay.</title>
        <authorList>
            <person name="Rey-Velasco X."/>
            <person name="Lucena T."/>
        </authorList>
    </citation>
    <scope>NUCLEOTIDE SEQUENCE [LARGE SCALE GENOMIC DNA]</scope>
    <source>
        <strain evidence="8 9">S334</strain>
    </source>
</reference>
<gene>
    <name evidence="8" type="ORF">RQM65_11035</name>
</gene>
<accession>A0ABU3L7A1</accession>